<evidence type="ECO:0000256" key="6">
    <source>
        <dbReference type="SAM" id="MobiDB-lite"/>
    </source>
</evidence>
<comment type="function">
    <text evidence="4">Lytic transglycosylase with a strong preference for naked glycan strands that lack stem peptides.</text>
</comment>
<name>A0AAW9S388_9BACT</name>
<evidence type="ECO:0000256" key="4">
    <source>
        <dbReference type="HAMAP-Rule" id="MF_02071"/>
    </source>
</evidence>
<gene>
    <name evidence="4" type="primary">rlpA</name>
    <name evidence="8" type="ORF">AAG747_02990</name>
</gene>
<feature type="domain" description="SPOR" evidence="7">
    <location>
        <begin position="228"/>
        <end position="308"/>
    </location>
</feature>
<dbReference type="GO" id="GO:0008932">
    <property type="term" value="F:lytic endotransglycosylase activity"/>
    <property type="evidence" value="ECO:0007669"/>
    <property type="project" value="UniProtKB-UniRule"/>
</dbReference>
<dbReference type="PANTHER" id="PTHR34183:SF1">
    <property type="entry name" value="ENDOLYTIC PEPTIDOGLYCAN TRANSGLYCOSYLASE RLPA"/>
    <property type="match status" value="1"/>
</dbReference>
<dbReference type="EC" id="4.2.2.-" evidence="4"/>
<dbReference type="Pfam" id="PF05036">
    <property type="entry name" value="SPOR"/>
    <property type="match status" value="1"/>
</dbReference>
<dbReference type="CDD" id="cd22268">
    <property type="entry name" value="DPBB_RlpA-like"/>
    <property type="match status" value="1"/>
</dbReference>
<feature type="region of interest" description="Disordered" evidence="6">
    <location>
        <begin position="137"/>
        <end position="207"/>
    </location>
</feature>
<feature type="chain" id="PRO_5043068275" description="Probable endolytic peptidoglycan transglycosylase RlpA" evidence="4">
    <location>
        <begin position="30"/>
        <end position="309"/>
    </location>
</feature>
<keyword evidence="3 4" id="KW-0961">Cell wall biogenesis/degradation</keyword>
<protein>
    <recommendedName>
        <fullName evidence="4">Probable endolytic peptidoglycan transglycosylase RlpA</fullName>
        <ecNumber evidence="4">4.2.2.-</ecNumber>
    </recommendedName>
</protein>
<dbReference type="GO" id="GO:0042834">
    <property type="term" value="F:peptidoglycan binding"/>
    <property type="evidence" value="ECO:0007669"/>
    <property type="project" value="InterPro"/>
</dbReference>
<accession>A0AAW9S388</accession>
<dbReference type="AlphaFoldDB" id="A0AAW9S388"/>
<feature type="signal peptide" evidence="4">
    <location>
        <begin position="1"/>
        <end position="29"/>
    </location>
</feature>
<dbReference type="Gene3D" id="2.40.40.10">
    <property type="entry name" value="RlpA-like domain"/>
    <property type="match status" value="1"/>
</dbReference>
<evidence type="ECO:0000313" key="8">
    <source>
        <dbReference type="EMBL" id="MEN7546859.1"/>
    </source>
</evidence>
<dbReference type="Proteomes" id="UP001403385">
    <property type="component" value="Unassembled WGS sequence"/>
</dbReference>
<organism evidence="8 9">
    <name type="scientific">Rapidithrix thailandica</name>
    <dbReference type="NCBI Taxonomy" id="413964"/>
    <lineage>
        <taxon>Bacteria</taxon>
        <taxon>Pseudomonadati</taxon>
        <taxon>Bacteroidota</taxon>
        <taxon>Cytophagia</taxon>
        <taxon>Cytophagales</taxon>
        <taxon>Flammeovirgaceae</taxon>
        <taxon>Rapidithrix</taxon>
    </lineage>
</organism>
<dbReference type="InterPro" id="IPR012997">
    <property type="entry name" value="RplA"/>
</dbReference>
<dbReference type="PANTHER" id="PTHR34183">
    <property type="entry name" value="ENDOLYTIC PEPTIDOGLYCAN TRANSGLYCOSYLASE RLPA"/>
    <property type="match status" value="1"/>
</dbReference>
<dbReference type="InterPro" id="IPR036680">
    <property type="entry name" value="SPOR-like_sf"/>
</dbReference>
<evidence type="ECO:0000256" key="5">
    <source>
        <dbReference type="RuleBase" id="RU003495"/>
    </source>
</evidence>
<keyword evidence="2 4" id="KW-0456">Lyase</keyword>
<dbReference type="HAMAP" id="MF_02071">
    <property type="entry name" value="RlpA"/>
    <property type="match status" value="1"/>
</dbReference>
<dbReference type="RefSeq" id="WP_346819639.1">
    <property type="nucleotide sequence ID" value="NZ_JBDKWZ010000001.1"/>
</dbReference>
<dbReference type="InterPro" id="IPR007730">
    <property type="entry name" value="SPOR-like_dom"/>
</dbReference>
<evidence type="ECO:0000256" key="1">
    <source>
        <dbReference type="ARBA" id="ARBA00022729"/>
    </source>
</evidence>
<proteinExistence type="inferred from homology"/>
<evidence type="ECO:0000256" key="3">
    <source>
        <dbReference type="ARBA" id="ARBA00023316"/>
    </source>
</evidence>
<sequence precursor="true">MKTNPNNSMRSKYFLISILLLLLVAPAMAQKHLKKGYSQVGLASYYSKKFHGKKTASGEKFNMYAMTAAHPKIPFNSIVKVTNLKNGKWVTLRINDRGPFTSERIVDVSKAAALKLDMVKDGVAEVKLELLRVGKDGKMTTNDDTKDKTAKGNTSKKKDDVQTIVVKKEEEKAKPVASKPKKQKKDIVKKQKTPVAKPPQKKLPSATVAVKTATPWKPVNTYNVHGYLMKPSGFGVQLGSFSKKESAIKIGKEAMTMGLKDIYIQAGWTNKQVIYRVLYGAKPNKDSGKSLLQLAKRKGFTHAFLKEHF</sequence>
<feature type="compositionally biased region" description="Basic and acidic residues" evidence="6">
    <location>
        <begin position="137"/>
        <end position="174"/>
    </location>
</feature>
<dbReference type="InterPro" id="IPR009009">
    <property type="entry name" value="RlpA-like_DPBB"/>
</dbReference>
<dbReference type="SUPFAM" id="SSF110997">
    <property type="entry name" value="Sporulation related repeat"/>
    <property type="match status" value="1"/>
</dbReference>
<dbReference type="GO" id="GO:0071555">
    <property type="term" value="P:cell wall organization"/>
    <property type="evidence" value="ECO:0007669"/>
    <property type="project" value="UniProtKB-KW"/>
</dbReference>
<dbReference type="InterPro" id="IPR034718">
    <property type="entry name" value="RlpA"/>
</dbReference>
<evidence type="ECO:0000256" key="2">
    <source>
        <dbReference type="ARBA" id="ARBA00023239"/>
    </source>
</evidence>
<comment type="caution">
    <text evidence="8">The sequence shown here is derived from an EMBL/GenBank/DDBJ whole genome shotgun (WGS) entry which is preliminary data.</text>
</comment>
<dbReference type="EMBL" id="JBDKWZ010000001">
    <property type="protein sequence ID" value="MEN7546859.1"/>
    <property type="molecule type" value="Genomic_DNA"/>
</dbReference>
<keyword evidence="1 4" id="KW-0732">Signal</keyword>
<keyword evidence="9" id="KW-1185">Reference proteome</keyword>
<dbReference type="SUPFAM" id="SSF50685">
    <property type="entry name" value="Barwin-like endoglucanases"/>
    <property type="match status" value="1"/>
</dbReference>
<evidence type="ECO:0000259" key="7">
    <source>
        <dbReference type="PROSITE" id="PS51724"/>
    </source>
</evidence>
<comment type="similarity">
    <text evidence="4 5">Belongs to the RlpA family.</text>
</comment>
<evidence type="ECO:0000313" key="9">
    <source>
        <dbReference type="Proteomes" id="UP001403385"/>
    </source>
</evidence>
<dbReference type="InterPro" id="IPR036908">
    <property type="entry name" value="RlpA-like_sf"/>
</dbReference>
<dbReference type="Gene3D" id="3.30.70.1070">
    <property type="entry name" value="Sporulation related repeat"/>
    <property type="match status" value="1"/>
</dbReference>
<dbReference type="NCBIfam" id="TIGR00413">
    <property type="entry name" value="rlpA"/>
    <property type="match status" value="1"/>
</dbReference>
<dbReference type="PROSITE" id="PS51724">
    <property type="entry name" value="SPOR"/>
    <property type="match status" value="1"/>
</dbReference>
<dbReference type="GO" id="GO:0000270">
    <property type="term" value="P:peptidoglycan metabolic process"/>
    <property type="evidence" value="ECO:0007669"/>
    <property type="project" value="UniProtKB-UniRule"/>
</dbReference>
<dbReference type="Pfam" id="PF03330">
    <property type="entry name" value="DPBB_1"/>
    <property type="match status" value="1"/>
</dbReference>
<reference evidence="8 9" key="1">
    <citation type="submission" date="2024-04" db="EMBL/GenBank/DDBJ databases">
        <title>Novel genus in family Flammeovirgaceae.</title>
        <authorList>
            <person name="Nguyen T.H."/>
            <person name="Vuong T.Q."/>
            <person name="Le H."/>
            <person name="Kim S.-G."/>
        </authorList>
    </citation>
    <scope>NUCLEOTIDE SEQUENCE [LARGE SCALE GENOMIC DNA]</scope>
    <source>
        <strain evidence="8 9">JCM 23209</strain>
    </source>
</reference>